<sequence length="87" mass="10121">MSSKKNQSVDQIIAKWDDCLEAEELDKRILTDYIREFVESKRGNQALLARESGIDPIVITQLLKQIQNPSFERILQLSKTVQKLIKY</sequence>
<proteinExistence type="predicted"/>
<accession>M6VQE1</accession>
<protein>
    <recommendedName>
        <fullName evidence="3">DNA-binding helix-turn-helix protein</fullName>
    </recommendedName>
</protein>
<name>M6VQE1_9LEPT</name>
<evidence type="ECO:0000313" key="2">
    <source>
        <dbReference type="Proteomes" id="UP000012149"/>
    </source>
</evidence>
<reference evidence="1 2" key="1">
    <citation type="submission" date="2013-01" db="EMBL/GenBank/DDBJ databases">
        <authorList>
            <person name="Harkins D.M."/>
            <person name="Durkin A.S."/>
            <person name="Brinkac L.M."/>
            <person name="Haft D.H."/>
            <person name="Selengut J.D."/>
            <person name="Sanka R."/>
            <person name="DePew J."/>
            <person name="Purushe J."/>
            <person name="Matthias M.A."/>
            <person name="Vinetz J.M."/>
            <person name="Sutton G.G."/>
            <person name="Nierman W.C."/>
            <person name="Fouts D.E."/>
        </authorList>
    </citation>
    <scope>NUCLEOTIDE SEQUENCE [LARGE SCALE GENOMIC DNA]</scope>
    <source>
        <strain evidence="1 2">CBC1416</strain>
    </source>
</reference>
<dbReference type="AlphaFoldDB" id="M6VQE1"/>
<comment type="caution">
    <text evidence="1">The sequence shown here is derived from an EMBL/GenBank/DDBJ whole genome shotgun (WGS) entry which is preliminary data.</text>
</comment>
<evidence type="ECO:0000313" key="1">
    <source>
        <dbReference type="EMBL" id="EMO59737.1"/>
    </source>
</evidence>
<organism evidence="1 2">
    <name type="scientific">Leptospira santarosai str. CBC1416</name>
    <dbReference type="NCBI Taxonomy" id="1193059"/>
    <lineage>
        <taxon>Bacteria</taxon>
        <taxon>Pseudomonadati</taxon>
        <taxon>Spirochaetota</taxon>
        <taxon>Spirochaetia</taxon>
        <taxon>Leptospirales</taxon>
        <taxon>Leptospiraceae</taxon>
        <taxon>Leptospira</taxon>
    </lineage>
</organism>
<evidence type="ECO:0008006" key="3">
    <source>
        <dbReference type="Google" id="ProtNLM"/>
    </source>
</evidence>
<dbReference type="EMBL" id="AKWE02000017">
    <property type="protein sequence ID" value="EMO59737.1"/>
    <property type="molecule type" value="Genomic_DNA"/>
</dbReference>
<dbReference type="Proteomes" id="UP000012149">
    <property type="component" value="Unassembled WGS sequence"/>
</dbReference>
<gene>
    <name evidence="1" type="ORF">LEP1GSC161_0278</name>
</gene>